<protein>
    <submittedName>
        <fullName evidence="8">Cell wall-associated NlpC family hydrolase</fullName>
    </submittedName>
</protein>
<dbReference type="PANTHER" id="PTHR47053">
    <property type="entry name" value="MUREIN DD-ENDOPEPTIDASE MEPH-RELATED"/>
    <property type="match status" value="1"/>
</dbReference>
<dbReference type="InterPro" id="IPR051202">
    <property type="entry name" value="Peptidase_C40"/>
</dbReference>
<dbReference type="InterPro" id="IPR038765">
    <property type="entry name" value="Papain-like_cys_pep_sf"/>
</dbReference>
<keyword evidence="2" id="KW-0645">Protease</keyword>
<dbReference type="GO" id="GO:0006508">
    <property type="term" value="P:proteolysis"/>
    <property type="evidence" value="ECO:0007669"/>
    <property type="project" value="UniProtKB-KW"/>
</dbReference>
<dbReference type="PROSITE" id="PS51935">
    <property type="entry name" value="NLPC_P60"/>
    <property type="match status" value="1"/>
</dbReference>
<dbReference type="RefSeq" id="WP_183683968.1">
    <property type="nucleotide sequence ID" value="NZ_CAUQIH010000001.1"/>
</dbReference>
<dbReference type="PANTHER" id="PTHR47053:SF1">
    <property type="entry name" value="MUREIN DD-ENDOPEPTIDASE MEPH-RELATED"/>
    <property type="match status" value="1"/>
</dbReference>
<evidence type="ECO:0000259" key="7">
    <source>
        <dbReference type="PROSITE" id="PS51935"/>
    </source>
</evidence>
<dbReference type="SUPFAM" id="SSF54001">
    <property type="entry name" value="Cysteine proteinases"/>
    <property type="match status" value="1"/>
</dbReference>
<organism evidence="8 9">
    <name type="scientific">Oribacterium sinus</name>
    <dbReference type="NCBI Taxonomy" id="237576"/>
    <lineage>
        <taxon>Bacteria</taxon>
        <taxon>Bacillati</taxon>
        <taxon>Bacillota</taxon>
        <taxon>Clostridia</taxon>
        <taxon>Lachnospirales</taxon>
        <taxon>Lachnospiraceae</taxon>
        <taxon>Oribacterium</taxon>
    </lineage>
</organism>
<comment type="caution">
    <text evidence="8">The sequence shown here is derived from an EMBL/GenBank/DDBJ whole genome shotgun (WGS) entry which is preliminary data.</text>
</comment>
<evidence type="ECO:0000313" key="8">
    <source>
        <dbReference type="EMBL" id="MBB6041331.1"/>
    </source>
</evidence>
<keyword evidence="3 8" id="KW-0378">Hydrolase</keyword>
<name>A0A7W9W0X0_9FIRM</name>
<reference evidence="8 9" key="1">
    <citation type="submission" date="2020-08" db="EMBL/GenBank/DDBJ databases">
        <title>Genomic Encyclopedia of Type Strains, Phase IV (KMG-IV): sequencing the most valuable type-strain genomes for metagenomic binning, comparative biology and taxonomic classification.</title>
        <authorList>
            <person name="Goeker M."/>
        </authorList>
    </citation>
    <scope>NUCLEOTIDE SEQUENCE [LARGE SCALE GENOMIC DNA]</scope>
    <source>
        <strain evidence="8 9">DSM 17245</strain>
    </source>
</reference>
<evidence type="ECO:0000313" key="9">
    <source>
        <dbReference type="Proteomes" id="UP000522163"/>
    </source>
</evidence>
<dbReference type="Gene3D" id="2.10.270.10">
    <property type="entry name" value="Cholin Binding"/>
    <property type="match status" value="1"/>
</dbReference>
<accession>A0A7W9W0X0</accession>
<evidence type="ECO:0000256" key="2">
    <source>
        <dbReference type="ARBA" id="ARBA00022670"/>
    </source>
</evidence>
<proteinExistence type="inferred from homology"/>
<evidence type="ECO:0000256" key="3">
    <source>
        <dbReference type="ARBA" id="ARBA00022801"/>
    </source>
</evidence>
<dbReference type="Pfam" id="PF00877">
    <property type="entry name" value="NLPC_P60"/>
    <property type="match status" value="1"/>
</dbReference>
<feature type="signal peptide" evidence="6">
    <location>
        <begin position="1"/>
        <end position="26"/>
    </location>
</feature>
<dbReference type="Proteomes" id="UP000522163">
    <property type="component" value="Unassembled WGS sequence"/>
</dbReference>
<dbReference type="GO" id="GO:0008234">
    <property type="term" value="F:cysteine-type peptidase activity"/>
    <property type="evidence" value="ECO:0007669"/>
    <property type="project" value="UniProtKB-KW"/>
</dbReference>
<evidence type="ECO:0000256" key="1">
    <source>
        <dbReference type="ARBA" id="ARBA00007074"/>
    </source>
</evidence>
<dbReference type="AlphaFoldDB" id="A0A7W9W0X0"/>
<dbReference type="EMBL" id="JACHHH010000006">
    <property type="protein sequence ID" value="MBB6041331.1"/>
    <property type="molecule type" value="Genomic_DNA"/>
</dbReference>
<dbReference type="SUPFAM" id="SSF69360">
    <property type="entry name" value="Cell wall binding repeat"/>
    <property type="match status" value="1"/>
</dbReference>
<comment type="similarity">
    <text evidence="1">Belongs to the peptidase C40 family.</text>
</comment>
<keyword evidence="6" id="KW-0732">Signal</keyword>
<sequence length="332" mass="36057">MKKNWKILVVNSICLISLFSAIPAYAGRWQKGNGKNSNKWWYNHQDGTYPKATWAWIDGNGDGIAECYYFDANGWLKSNTTVEGYKVDTTGAWLKDGVVQVKAIGEAGVYTNGKSESSSGTIDVMGSDLDLGTAVSDQENQKPSVEKKSSASKKASAKEEKKSGQDVLEVSGSYSGPEVEGDSNLATEKPAKNKAENFSGNVGNSAQDLKKSEATELISYARSFIAVLPYKVAGTSLSTGADCSGFTQEVFKKFGISIPRDSRSQYASAQKISAEELQPGDLVFYGSSPSTIYHVGIYSGNGTIIHCTRTGDFVREHDVFYKKPYGYGRYTK</sequence>
<dbReference type="Gene3D" id="3.90.1720.10">
    <property type="entry name" value="endopeptidase domain like (from Nostoc punctiforme)"/>
    <property type="match status" value="1"/>
</dbReference>
<evidence type="ECO:0000256" key="5">
    <source>
        <dbReference type="SAM" id="MobiDB-lite"/>
    </source>
</evidence>
<evidence type="ECO:0000256" key="6">
    <source>
        <dbReference type="SAM" id="SignalP"/>
    </source>
</evidence>
<dbReference type="InterPro" id="IPR000064">
    <property type="entry name" value="NLP_P60_dom"/>
</dbReference>
<feature type="chain" id="PRO_5031300688" evidence="6">
    <location>
        <begin position="27"/>
        <end position="332"/>
    </location>
</feature>
<feature type="domain" description="NlpC/P60" evidence="7">
    <location>
        <begin position="211"/>
        <end position="332"/>
    </location>
</feature>
<evidence type="ECO:0000256" key="4">
    <source>
        <dbReference type="ARBA" id="ARBA00022807"/>
    </source>
</evidence>
<dbReference type="GeneID" id="85014851"/>
<keyword evidence="4" id="KW-0788">Thiol protease</keyword>
<feature type="region of interest" description="Disordered" evidence="5">
    <location>
        <begin position="135"/>
        <end position="200"/>
    </location>
</feature>
<gene>
    <name evidence="8" type="ORF">HNQ46_001311</name>
</gene>